<keyword evidence="5" id="KW-0479">Metal-binding</keyword>
<dbReference type="EMBL" id="CH981528">
    <property type="protein sequence ID" value="EDK45509.1"/>
    <property type="molecule type" value="Genomic_DNA"/>
</dbReference>
<dbReference type="GO" id="GO:0006508">
    <property type="term" value="P:proteolysis"/>
    <property type="evidence" value="ECO:0007669"/>
    <property type="project" value="UniProtKB-KW"/>
</dbReference>
<dbReference type="GeneID" id="5231864"/>
<keyword evidence="7" id="KW-0862">Zinc</keyword>
<dbReference type="PRINTS" id="PR00932">
    <property type="entry name" value="AMINO1PTASE"/>
</dbReference>
<dbReference type="PANTHER" id="PTHR28570:SF4">
    <property type="entry name" value="VACUOLAR AMINOPEPTIDASE 1"/>
    <property type="match status" value="1"/>
</dbReference>
<feature type="compositionally biased region" description="Low complexity" evidence="9">
    <location>
        <begin position="101"/>
        <end position="129"/>
    </location>
</feature>
<dbReference type="FunFam" id="2.30.250.10:FF:000007">
    <property type="entry name" value="Clan MH, family M18, aspartyl aminopeptidase-like metallopeptidase"/>
    <property type="match status" value="1"/>
</dbReference>
<keyword evidence="6" id="KW-0378">Hydrolase</keyword>
<dbReference type="SUPFAM" id="SSF101821">
    <property type="entry name" value="Aminopeptidase/glucanase lid domain"/>
    <property type="match status" value="1"/>
</dbReference>
<dbReference type="InParanoid" id="A5E251"/>
<gene>
    <name evidence="10" type="ORF">LELG_03688</name>
</gene>
<reference evidence="10 11" key="1">
    <citation type="journal article" date="2009" name="Nature">
        <title>Evolution of pathogenicity and sexual reproduction in eight Candida genomes.</title>
        <authorList>
            <person name="Butler G."/>
            <person name="Rasmussen M.D."/>
            <person name="Lin M.F."/>
            <person name="Santos M.A."/>
            <person name="Sakthikumar S."/>
            <person name="Munro C.A."/>
            <person name="Rheinbay E."/>
            <person name="Grabherr M."/>
            <person name="Forche A."/>
            <person name="Reedy J.L."/>
            <person name="Agrafioti I."/>
            <person name="Arnaud M.B."/>
            <person name="Bates S."/>
            <person name="Brown A.J."/>
            <person name="Brunke S."/>
            <person name="Costanzo M.C."/>
            <person name="Fitzpatrick D.A."/>
            <person name="de Groot P.W."/>
            <person name="Harris D."/>
            <person name="Hoyer L.L."/>
            <person name="Hube B."/>
            <person name="Klis F.M."/>
            <person name="Kodira C."/>
            <person name="Lennard N."/>
            <person name="Logue M.E."/>
            <person name="Martin R."/>
            <person name="Neiman A.M."/>
            <person name="Nikolaou E."/>
            <person name="Quail M.A."/>
            <person name="Quinn J."/>
            <person name="Santos M.C."/>
            <person name="Schmitzberger F.F."/>
            <person name="Sherlock G."/>
            <person name="Shah P."/>
            <person name="Silverstein K.A."/>
            <person name="Skrzypek M.S."/>
            <person name="Soll D."/>
            <person name="Staggs R."/>
            <person name="Stansfield I."/>
            <person name="Stumpf M.P."/>
            <person name="Sudbery P.E."/>
            <person name="Srikantha T."/>
            <person name="Zeng Q."/>
            <person name="Berman J."/>
            <person name="Berriman M."/>
            <person name="Heitman J."/>
            <person name="Gow N.A."/>
            <person name="Lorenz M.C."/>
            <person name="Birren B.W."/>
            <person name="Kellis M."/>
            <person name="Cuomo C.A."/>
        </authorList>
    </citation>
    <scope>NUCLEOTIDE SEQUENCE [LARGE SCALE GENOMIC DNA]</scope>
    <source>
        <strain evidence="11">ATCC 11503 / BCRC 21390 / CBS 2605 / JCM 1781 / NBRC 1676 / NRRL YB-4239</strain>
    </source>
</reference>
<dbReference type="Gene3D" id="2.30.250.10">
    <property type="entry name" value="Aminopeptidase i, Domain 2"/>
    <property type="match status" value="1"/>
</dbReference>
<dbReference type="Proteomes" id="UP000001996">
    <property type="component" value="Unassembled WGS sequence"/>
</dbReference>
<dbReference type="GO" id="GO:0008270">
    <property type="term" value="F:zinc ion binding"/>
    <property type="evidence" value="ECO:0007669"/>
    <property type="project" value="InterPro"/>
</dbReference>
<keyword evidence="8" id="KW-0482">Metalloprotease</keyword>
<dbReference type="eggNOG" id="KOG2596">
    <property type="taxonomic scope" value="Eukaryota"/>
</dbReference>
<dbReference type="HOGENOM" id="CLU_019532_3_1_1"/>
<evidence type="ECO:0000256" key="2">
    <source>
        <dbReference type="ARBA" id="ARBA00008290"/>
    </source>
</evidence>
<dbReference type="KEGG" id="lel:PVL30_004516"/>
<feature type="region of interest" description="Disordered" evidence="9">
    <location>
        <begin position="28"/>
        <end position="48"/>
    </location>
</feature>
<organism evidence="10 11">
    <name type="scientific">Lodderomyces elongisporus (strain ATCC 11503 / CBS 2605 / JCM 1781 / NBRC 1676 / NRRL YB-4239)</name>
    <name type="common">Yeast</name>
    <name type="synonym">Saccharomyces elongisporus</name>
    <dbReference type="NCBI Taxonomy" id="379508"/>
    <lineage>
        <taxon>Eukaryota</taxon>
        <taxon>Fungi</taxon>
        <taxon>Dikarya</taxon>
        <taxon>Ascomycota</taxon>
        <taxon>Saccharomycotina</taxon>
        <taxon>Pichiomycetes</taxon>
        <taxon>Debaryomycetaceae</taxon>
        <taxon>Candida/Lodderomyces clade</taxon>
        <taxon>Lodderomyces</taxon>
    </lineage>
</organism>
<protein>
    <recommendedName>
        <fullName evidence="12">Vacuolar aminopeptidase 1</fullName>
    </recommendedName>
</protein>
<evidence type="ECO:0000256" key="9">
    <source>
        <dbReference type="SAM" id="MobiDB-lite"/>
    </source>
</evidence>
<comment type="cofactor">
    <cofactor evidence="1">
        <name>Zn(2+)</name>
        <dbReference type="ChEBI" id="CHEBI:29105"/>
    </cofactor>
</comment>
<dbReference type="PANTHER" id="PTHR28570">
    <property type="entry name" value="ASPARTYL AMINOPEPTIDASE"/>
    <property type="match status" value="1"/>
</dbReference>
<evidence type="ECO:0000256" key="6">
    <source>
        <dbReference type="ARBA" id="ARBA00022801"/>
    </source>
</evidence>
<dbReference type="STRING" id="379508.A5E251"/>
<dbReference type="OrthoDB" id="9880441at2759"/>
<evidence type="ECO:0000256" key="5">
    <source>
        <dbReference type="ARBA" id="ARBA00022723"/>
    </source>
</evidence>
<dbReference type="Gene3D" id="3.40.630.10">
    <property type="entry name" value="Zn peptidases"/>
    <property type="match status" value="1"/>
</dbReference>
<proteinExistence type="inferred from homology"/>
<dbReference type="GO" id="GO:0000324">
    <property type="term" value="C:fungal-type vacuole"/>
    <property type="evidence" value="ECO:0007669"/>
    <property type="project" value="TreeGrafter"/>
</dbReference>
<evidence type="ECO:0000313" key="11">
    <source>
        <dbReference type="Proteomes" id="UP000001996"/>
    </source>
</evidence>
<keyword evidence="11" id="KW-1185">Reference proteome</keyword>
<evidence type="ECO:0000256" key="7">
    <source>
        <dbReference type="ARBA" id="ARBA00022833"/>
    </source>
</evidence>
<evidence type="ECO:0000313" key="10">
    <source>
        <dbReference type="EMBL" id="EDK45509.1"/>
    </source>
</evidence>
<dbReference type="VEuPathDB" id="FungiDB:LELG_03688"/>
<feature type="compositionally biased region" description="Low complexity" evidence="9">
    <location>
        <begin position="35"/>
        <end position="48"/>
    </location>
</feature>
<dbReference type="OMA" id="ANHEEIG"/>
<dbReference type="AlphaFoldDB" id="A5E251"/>
<keyword evidence="3" id="KW-0031">Aminopeptidase</keyword>
<dbReference type="InterPro" id="IPR001948">
    <property type="entry name" value="Peptidase_M18"/>
</dbReference>
<evidence type="ECO:0008006" key="12">
    <source>
        <dbReference type="Google" id="ProtNLM"/>
    </source>
</evidence>
<dbReference type="GO" id="GO:0070006">
    <property type="term" value="F:metalloaminopeptidase activity"/>
    <property type="evidence" value="ECO:0007669"/>
    <property type="project" value="TreeGrafter"/>
</dbReference>
<feature type="region of interest" description="Disordered" evidence="9">
    <location>
        <begin position="91"/>
        <end position="134"/>
    </location>
</feature>
<sequence length="611" mass="66844">MGQFGYIESDGSIVSITTDEDYLSDDSVETYSAASDDNNNDLSDSIGNSIGNSSSASFNEGETSNFMMPQIRASQYIHVENGLTKEEPCSIDIGHGVTKRSPTISPSSSPASASAPTTAPTTTPTTASSNNEKPGDPFQAYYDAYADQFLKFISSNPTTYHVIKHFGSLLEHNNFKYYSQAKPLKHLTPGFYYTTRADQTLVAFVIGGQWQPQHGSCFVGSHCDALSVKLNPRGLLHTNANGYELLGVAPYSGSLNDNWLNRDLGLAGSVLVRNSETGKVERKLINSAPSPIAVIPQFAPHFGLQGGHYNKQTQTVPIVSYNTQELTPTKEEKQSKFYKKHSLRLLRFISKQTGAPLDSIVDFDLDLVDVQQSCRGGLSNEFIFLPSLDDRLCAFDSIYGLIEFSQSFFLDNDISDYNGLAGVYLANNEEIGSLTSTGAHGGFLVDNLRSIVQAKANDITIEEAVARLITNTVFLSSDVTHAMNPNFKEVYLEHNFPLPNTGPSIKFDSNAHVLSDSFGKEFLDRIVANLQGIQLQQFHIRNDSRSGGTIGPIMASSKRGLNGAKLIIDVGLPILSMHSIRSVAGYKDVGMGVRFFKEVFGRWHEVIKGME</sequence>
<evidence type="ECO:0000256" key="1">
    <source>
        <dbReference type="ARBA" id="ARBA00001947"/>
    </source>
</evidence>
<name>A5E251_LODEL</name>
<evidence type="ECO:0000256" key="4">
    <source>
        <dbReference type="ARBA" id="ARBA00022670"/>
    </source>
</evidence>
<evidence type="ECO:0000256" key="3">
    <source>
        <dbReference type="ARBA" id="ARBA00022438"/>
    </source>
</evidence>
<keyword evidence="4" id="KW-0645">Protease</keyword>
<accession>A5E251</accession>
<dbReference type="SUPFAM" id="SSF53187">
    <property type="entry name" value="Zn-dependent exopeptidases"/>
    <property type="match status" value="1"/>
</dbReference>
<evidence type="ECO:0000256" key="8">
    <source>
        <dbReference type="ARBA" id="ARBA00023049"/>
    </source>
</evidence>
<dbReference type="Pfam" id="PF02127">
    <property type="entry name" value="Peptidase_M18"/>
    <property type="match status" value="1"/>
</dbReference>
<comment type="similarity">
    <text evidence="2">Belongs to the peptidase M18 family.</text>
</comment>
<dbReference type="InterPro" id="IPR023358">
    <property type="entry name" value="Peptidase_M18_dom2"/>
</dbReference>